<comment type="caution">
    <text evidence="2">The sequence shown here is derived from an EMBL/GenBank/DDBJ whole genome shotgun (WGS) entry which is preliminary data.</text>
</comment>
<name>A0A7J7MV64_9MAGN</name>
<feature type="domain" description="KIB1-4 beta-propeller" evidence="1">
    <location>
        <begin position="303"/>
        <end position="440"/>
    </location>
</feature>
<dbReference type="EMBL" id="JACGCM010001219">
    <property type="protein sequence ID" value="KAF6158756.1"/>
    <property type="molecule type" value="Genomic_DNA"/>
</dbReference>
<evidence type="ECO:0000313" key="2">
    <source>
        <dbReference type="EMBL" id="KAF6158756.1"/>
    </source>
</evidence>
<dbReference type="PANTHER" id="PTHR44259">
    <property type="entry name" value="OS07G0183000 PROTEIN-RELATED"/>
    <property type="match status" value="1"/>
</dbReference>
<reference evidence="2 3" key="1">
    <citation type="journal article" date="2020" name="IScience">
        <title>Genome Sequencing of the Endangered Kingdonia uniflora (Circaeasteraceae, Ranunculales) Reveals Potential Mechanisms of Evolutionary Specialization.</title>
        <authorList>
            <person name="Sun Y."/>
            <person name="Deng T."/>
            <person name="Zhang A."/>
            <person name="Moore M.J."/>
            <person name="Landis J.B."/>
            <person name="Lin N."/>
            <person name="Zhang H."/>
            <person name="Zhang X."/>
            <person name="Huang J."/>
            <person name="Zhang X."/>
            <person name="Sun H."/>
            <person name="Wang H."/>
        </authorList>
    </citation>
    <scope>NUCLEOTIDE SEQUENCE [LARGE SCALE GENOMIC DNA]</scope>
    <source>
        <strain evidence="2">TB1705</strain>
        <tissue evidence="2">Leaf</tissue>
    </source>
</reference>
<proteinExistence type="predicted"/>
<dbReference type="AlphaFoldDB" id="A0A7J7MV64"/>
<dbReference type="Pfam" id="PF03478">
    <property type="entry name" value="Beta-prop_KIB1-4"/>
    <property type="match status" value="2"/>
</dbReference>
<dbReference type="Proteomes" id="UP000541444">
    <property type="component" value="Unassembled WGS sequence"/>
</dbReference>
<dbReference type="InterPro" id="IPR050942">
    <property type="entry name" value="F-box_BR-signaling"/>
</dbReference>
<protein>
    <recommendedName>
        <fullName evidence="1">KIB1-4 beta-propeller domain-containing protein</fullName>
    </recommendedName>
</protein>
<dbReference type="PANTHER" id="PTHR44259:SF114">
    <property type="entry name" value="OS06G0707300 PROTEIN"/>
    <property type="match status" value="1"/>
</dbReference>
<sequence length="458" mass="51989">MEESALKPNWLDLPEHLLSLIFDKLTSLGDVFRFGAVCVCLQSLSIEKKKFLLFPVSLSMITSMCADDAYKISEEKGCDFQLIIPQNHSVCGSSYGWFVHQEYCERRCKVRLFNPFLSLNNEIQIAHILNDYLQKAALSANPSRSSDFAVMGIRWVNHLDLLFCRAGDKAWSNIVPQAGLSLHDVIYYKGMFHAVNGEGTVVAINISTPQPREILVGRHIPPLSQVSSWHWFTTTTKFNLVEISKELLQVIKISSDAFLLNSLFSSSNQLGKLGFSCTIYPAMLYSLATFFLPFRSPHWISLVSSLAVSTLLVFQKAALSVKPSHFSDFALMGIRWGYKLAFCRAGDKAWSYFKPQAGLELRDVIYYESMFHAINVSGNVEAIDIHPSKPKEILIVPPLRQESSHYANVNLVETSKELLQVIKIFKERFFDKFIVLKLESVAKTSEQLIWVRYNPQHQ</sequence>
<evidence type="ECO:0000259" key="1">
    <source>
        <dbReference type="Pfam" id="PF03478"/>
    </source>
</evidence>
<gene>
    <name evidence="2" type="ORF">GIB67_040270</name>
</gene>
<dbReference type="InterPro" id="IPR005174">
    <property type="entry name" value="KIB1-4_b-propeller"/>
</dbReference>
<dbReference type="OrthoDB" id="642536at2759"/>
<keyword evidence="3" id="KW-1185">Reference proteome</keyword>
<evidence type="ECO:0000313" key="3">
    <source>
        <dbReference type="Proteomes" id="UP000541444"/>
    </source>
</evidence>
<organism evidence="2 3">
    <name type="scientific">Kingdonia uniflora</name>
    <dbReference type="NCBI Taxonomy" id="39325"/>
    <lineage>
        <taxon>Eukaryota</taxon>
        <taxon>Viridiplantae</taxon>
        <taxon>Streptophyta</taxon>
        <taxon>Embryophyta</taxon>
        <taxon>Tracheophyta</taxon>
        <taxon>Spermatophyta</taxon>
        <taxon>Magnoliopsida</taxon>
        <taxon>Ranunculales</taxon>
        <taxon>Circaeasteraceae</taxon>
        <taxon>Kingdonia</taxon>
    </lineage>
</organism>
<feature type="domain" description="KIB1-4 beta-propeller" evidence="1">
    <location>
        <begin position="71"/>
        <end position="252"/>
    </location>
</feature>
<accession>A0A7J7MV64</accession>